<protein>
    <submittedName>
        <fullName evidence="1">Uncharacterized protein</fullName>
    </submittedName>
</protein>
<dbReference type="AlphaFoldDB" id="A0A564YBP7"/>
<sequence>MLSRVHTQVTHKAIFVFHSINNVRVSLTGSYASRPSPLFFNTLPHLSLSNSPQFSLSLP</sequence>
<accession>A0A564YBP7</accession>
<keyword evidence="2" id="KW-1185">Reference proteome</keyword>
<name>A0A564YBP7_HYMDI</name>
<gene>
    <name evidence="1" type="ORF">WMSIL1_LOCUS4499</name>
</gene>
<evidence type="ECO:0000313" key="2">
    <source>
        <dbReference type="Proteomes" id="UP000321570"/>
    </source>
</evidence>
<reference evidence="1 2" key="1">
    <citation type="submission" date="2019-07" db="EMBL/GenBank/DDBJ databases">
        <authorList>
            <person name="Jastrzebski P J."/>
            <person name="Paukszto L."/>
            <person name="Jastrzebski P J."/>
        </authorList>
    </citation>
    <scope>NUCLEOTIDE SEQUENCE [LARGE SCALE GENOMIC DNA]</scope>
    <source>
        <strain evidence="1 2">WMS-il1</strain>
    </source>
</reference>
<organism evidence="1 2">
    <name type="scientific">Hymenolepis diminuta</name>
    <name type="common">Rat tapeworm</name>
    <dbReference type="NCBI Taxonomy" id="6216"/>
    <lineage>
        <taxon>Eukaryota</taxon>
        <taxon>Metazoa</taxon>
        <taxon>Spiralia</taxon>
        <taxon>Lophotrochozoa</taxon>
        <taxon>Platyhelminthes</taxon>
        <taxon>Cestoda</taxon>
        <taxon>Eucestoda</taxon>
        <taxon>Cyclophyllidea</taxon>
        <taxon>Hymenolepididae</taxon>
        <taxon>Hymenolepis</taxon>
    </lineage>
</organism>
<evidence type="ECO:0000313" key="1">
    <source>
        <dbReference type="EMBL" id="VUZ44118.1"/>
    </source>
</evidence>
<proteinExistence type="predicted"/>
<dbReference type="EMBL" id="CABIJS010000123">
    <property type="protein sequence ID" value="VUZ44118.1"/>
    <property type="molecule type" value="Genomic_DNA"/>
</dbReference>
<dbReference type="Proteomes" id="UP000321570">
    <property type="component" value="Unassembled WGS sequence"/>
</dbReference>